<keyword evidence="4 10" id="KW-0812">Transmembrane</keyword>
<keyword evidence="14" id="KW-1185">Reference proteome</keyword>
<dbReference type="GO" id="GO:0000139">
    <property type="term" value="C:Golgi membrane"/>
    <property type="evidence" value="ECO:0007669"/>
    <property type="project" value="UniProtKB-SubCell"/>
</dbReference>
<dbReference type="GO" id="GO:0097036">
    <property type="term" value="P:regulation of plasma membrane sterol distribution"/>
    <property type="evidence" value="ECO:0007669"/>
    <property type="project" value="UniProtKB-UniRule"/>
</dbReference>
<dbReference type="InterPro" id="IPR018392">
    <property type="entry name" value="LysM"/>
</dbReference>
<dbReference type="EMBL" id="MU855331">
    <property type="protein sequence ID" value="KAK3906290.1"/>
    <property type="molecule type" value="Genomic_DNA"/>
</dbReference>
<feature type="compositionally biased region" description="Polar residues" evidence="11">
    <location>
        <begin position="67"/>
        <end position="83"/>
    </location>
</feature>
<reference evidence="13" key="2">
    <citation type="submission" date="2023-05" db="EMBL/GenBank/DDBJ databases">
        <authorList>
            <consortium name="Lawrence Berkeley National Laboratory"/>
            <person name="Steindorff A."/>
            <person name="Hensen N."/>
            <person name="Bonometti L."/>
            <person name="Westerberg I."/>
            <person name="Brannstrom I.O."/>
            <person name="Guillou S."/>
            <person name="Cros-Aarteil S."/>
            <person name="Calhoun S."/>
            <person name="Haridas S."/>
            <person name="Kuo A."/>
            <person name="Mondo S."/>
            <person name="Pangilinan J."/>
            <person name="Riley R."/>
            <person name="Labutti K."/>
            <person name="Andreopoulos B."/>
            <person name="Lipzen A."/>
            <person name="Chen C."/>
            <person name="Yanf M."/>
            <person name="Daum C."/>
            <person name="Ng V."/>
            <person name="Clum A."/>
            <person name="Ohm R."/>
            <person name="Martin F."/>
            <person name="Silar P."/>
            <person name="Natvig D."/>
            <person name="Lalanne C."/>
            <person name="Gautier V."/>
            <person name="Ament-Velasquez S.L."/>
            <person name="Kruys A."/>
            <person name="Hutchinson M.I."/>
            <person name="Powell A.J."/>
            <person name="Barry K."/>
            <person name="Miller A.N."/>
            <person name="Grigoriev I.V."/>
            <person name="Debuchy R."/>
            <person name="Gladieux P."/>
            <person name="Thoren M.H."/>
            <person name="Johannesson H."/>
        </authorList>
    </citation>
    <scope>NUCLEOTIDE SEQUENCE</scope>
    <source>
        <strain evidence="13">CBS 103.79</strain>
    </source>
</reference>
<dbReference type="GO" id="GO:0032366">
    <property type="term" value="P:intracellular sterol transport"/>
    <property type="evidence" value="ECO:0007669"/>
    <property type="project" value="UniProtKB-UniRule"/>
</dbReference>
<evidence type="ECO:0000259" key="12">
    <source>
        <dbReference type="PROSITE" id="PS51782"/>
    </source>
</evidence>
<feature type="transmembrane region" description="Helical" evidence="10">
    <location>
        <begin position="751"/>
        <end position="776"/>
    </location>
</feature>
<feature type="compositionally biased region" description="Polar residues" evidence="11">
    <location>
        <begin position="369"/>
        <end position="378"/>
    </location>
</feature>
<keyword evidence="5 10" id="KW-0256">Endoplasmic reticulum</keyword>
<evidence type="ECO:0000256" key="7">
    <source>
        <dbReference type="ARBA" id="ARBA00023055"/>
    </source>
</evidence>
<dbReference type="GO" id="GO:0032541">
    <property type="term" value="C:cortical endoplasmic reticulum"/>
    <property type="evidence" value="ECO:0007669"/>
    <property type="project" value="TreeGrafter"/>
</dbReference>
<feature type="compositionally biased region" description="Basic and acidic residues" evidence="11">
    <location>
        <begin position="316"/>
        <end position="331"/>
    </location>
</feature>
<evidence type="ECO:0000256" key="6">
    <source>
        <dbReference type="ARBA" id="ARBA00022989"/>
    </source>
</evidence>
<keyword evidence="3 10" id="KW-0813">Transport</keyword>
<evidence type="ECO:0000256" key="10">
    <source>
        <dbReference type="RuleBase" id="RU368065"/>
    </source>
</evidence>
<dbReference type="InterPro" id="IPR007290">
    <property type="entry name" value="Arv1"/>
</dbReference>
<feature type="region of interest" description="Disordered" evidence="11">
    <location>
        <begin position="281"/>
        <end position="331"/>
    </location>
</feature>
<accession>A0AAN6RX94</accession>
<dbReference type="GO" id="GO:0016125">
    <property type="term" value="P:sterol metabolic process"/>
    <property type="evidence" value="ECO:0007669"/>
    <property type="project" value="UniProtKB-UniRule"/>
</dbReference>
<feature type="region of interest" description="Disordered" evidence="11">
    <location>
        <begin position="199"/>
        <end position="218"/>
    </location>
</feature>
<proteinExistence type="inferred from homology"/>
<keyword evidence="9 10" id="KW-0472">Membrane</keyword>
<comment type="function">
    <text evidence="10">Mediator of sterol homeostasis involved in sterol uptake, trafficking and distribution into membranes.</text>
</comment>
<dbReference type="PANTHER" id="PTHR14467">
    <property type="entry name" value="ARV1"/>
    <property type="match status" value="1"/>
</dbReference>
<dbReference type="InterPro" id="IPR036779">
    <property type="entry name" value="LysM_dom_sf"/>
</dbReference>
<evidence type="ECO:0000256" key="9">
    <source>
        <dbReference type="ARBA" id="ARBA00023136"/>
    </source>
</evidence>
<evidence type="ECO:0000256" key="4">
    <source>
        <dbReference type="ARBA" id="ARBA00022692"/>
    </source>
</evidence>
<dbReference type="AlphaFoldDB" id="A0AAN6RX94"/>
<evidence type="ECO:0000313" key="14">
    <source>
        <dbReference type="Proteomes" id="UP001303889"/>
    </source>
</evidence>
<feature type="compositionally biased region" description="Low complexity" evidence="11">
    <location>
        <begin position="1"/>
        <end position="14"/>
    </location>
</feature>
<keyword evidence="6 10" id="KW-1133">Transmembrane helix</keyword>
<dbReference type="Gene3D" id="3.10.350.10">
    <property type="entry name" value="LysM domain"/>
    <property type="match status" value="1"/>
</dbReference>
<dbReference type="SUPFAM" id="SSF54106">
    <property type="entry name" value="LysM domain"/>
    <property type="match status" value="1"/>
</dbReference>
<keyword evidence="7 10" id="KW-0445">Lipid transport</keyword>
<keyword evidence="8 10" id="KW-0443">Lipid metabolism</keyword>
<comment type="subcellular location">
    <subcellularLocation>
        <location evidence="1 10">Endoplasmic reticulum membrane</location>
        <topology evidence="1 10">Multi-pass membrane protein</topology>
    </subcellularLocation>
    <subcellularLocation>
        <location evidence="10">Golgi apparatus membrane</location>
        <topology evidence="10">Multi-pass membrane protein</topology>
    </subcellularLocation>
</comment>
<dbReference type="GO" id="GO:0005789">
    <property type="term" value="C:endoplasmic reticulum membrane"/>
    <property type="evidence" value="ECO:0007669"/>
    <property type="project" value="UniProtKB-SubCell"/>
</dbReference>
<evidence type="ECO:0000256" key="8">
    <source>
        <dbReference type="ARBA" id="ARBA00023098"/>
    </source>
</evidence>
<evidence type="ECO:0000313" key="13">
    <source>
        <dbReference type="EMBL" id="KAK3906290.1"/>
    </source>
</evidence>
<feature type="compositionally biased region" description="Polar residues" evidence="11">
    <location>
        <begin position="408"/>
        <end position="426"/>
    </location>
</feature>
<evidence type="ECO:0000256" key="3">
    <source>
        <dbReference type="ARBA" id="ARBA00022448"/>
    </source>
</evidence>
<dbReference type="PROSITE" id="PS51782">
    <property type="entry name" value="LYSM"/>
    <property type="match status" value="1"/>
</dbReference>
<evidence type="ECO:0000256" key="5">
    <source>
        <dbReference type="ARBA" id="ARBA00022824"/>
    </source>
</evidence>
<feature type="domain" description="LysM" evidence="12">
    <location>
        <begin position="228"/>
        <end position="272"/>
    </location>
</feature>
<sequence length="911" mass="98004">MIPSRTSSSSTLRPAARDSDTASIRPRNRRLAGAQDDAGSSTAFSSPSRSPSRGISPIPAARIGSVTGRNNSRTNLVQNTTRAKSPEARRGLLDGPWTSSWATVQGLASSLLASGASAVGGESYPSRSRDASSTRRTTRPTSFLDGPMTGSWGPEPPNEGRPRADDIAAGSRAQREADLKAMRTASVLESHDGVNGGLDVSKRLKKRNSDEDLSVASQSQETEEYLAYIHHVQPTDTYAGIVLKYRCREDAFRKANGLWSRDNIQVRQWLAMPVDACEVKGRRCDPPSGPSSKVDLLSQTPDVTDPFGGPQRRPTNGHEPDQNTTGDDDRPWTHVRWVSIDSYPHPVEVARVPRKALGYFPPRRKKSIHTTSTLSTPRASADLSGVAFSEPSADSPRAPSTRRPSLLGSRSTSTANRTRLNSTGSASADDLRPAWMRRPGGVGSLSGHVRAPGPERDYLNSWTKKHLPGLNIDSLPSMSVMGSESARFGFTRPDDNTSAAIVESPFEEGRDAASTSRQGTGLDKAAAAIETWLRGAFERAKQGPLTPVMGPRRSVRGGVGIPELEGDLIELADTGSDDGRHESSSGWDVGGLLSPLPGAAAAGVSGGPTHVRSSTVTTMPICIECRHPVRTLWREGGGSGSGDKSGGHNIRLTVCKNCGRFCDKYVEHDFVVLFIDLVLIKPQVYRHLLHNTLMKEEDEFARSIIRLGILLLLFDVYLTWARIERQSVPDADSSGGGIATSFGRLAQQPIVFQYIFFLFLCTLSTMAFHGSIRFLTSSRYSPLALLGVLPRYSRPNSVSTALLVSSSTKLFPILMVIWEYDVPAAARSLGWAVVANNVEALKILLDCGYGVAALLAMAGAVSRWAMGRAVMWAAGLEGVDSAGETGVAEDGRAFVAMLMYAKDWAGRLAVG</sequence>
<protein>
    <recommendedName>
        <fullName evidence="10">Protein ARV</fullName>
    </recommendedName>
</protein>
<feature type="region of interest" description="Disordered" evidence="11">
    <location>
        <begin position="368"/>
        <end position="435"/>
    </location>
</feature>
<gene>
    <name evidence="13" type="ORF">C8A05DRAFT_11969</name>
</gene>
<keyword evidence="10" id="KW-0333">Golgi apparatus</keyword>
<feature type="region of interest" description="Disordered" evidence="11">
    <location>
        <begin position="117"/>
        <end position="176"/>
    </location>
</feature>
<evidence type="ECO:0000256" key="11">
    <source>
        <dbReference type="SAM" id="MobiDB-lite"/>
    </source>
</evidence>
<keyword evidence="10" id="KW-0746">Sphingolipid metabolism</keyword>
<comment type="similarity">
    <text evidence="2 10">Belongs to the ARV1 family.</text>
</comment>
<comment type="caution">
    <text evidence="13">The sequence shown here is derived from an EMBL/GenBank/DDBJ whole genome shotgun (WGS) entry which is preliminary data.</text>
</comment>
<dbReference type="PANTHER" id="PTHR14467:SF0">
    <property type="entry name" value="PROTEIN ARV1"/>
    <property type="match status" value="1"/>
</dbReference>
<feature type="compositionally biased region" description="Low complexity" evidence="11">
    <location>
        <begin position="38"/>
        <end position="61"/>
    </location>
</feature>
<comment type="caution">
    <text evidence="10">Lacks conserved residue(s) required for the propagation of feature annotation.</text>
</comment>
<dbReference type="CDD" id="cd00118">
    <property type="entry name" value="LysM"/>
    <property type="match status" value="1"/>
</dbReference>
<comment type="function">
    <text evidence="10">Regulates also the sphingolipid metabolism.</text>
</comment>
<evidence type="ECO:0000256" key="2">
    <source>
        <dbReference type="ARBA" id="ARBA00009187"/>
    </source>
</evidence>
<dbReference type="GO" id="GO:0006665">
    <property type="term" value="P:sphingolipid metabolic process"/>
    <property type="evidence" value="ECO:0007669"/>
    <property type="project" value="UniProtKB-UniRule"/>
</dbReference>
<evidence type="ECO:0000256" key="1">
    <source>
        <dbReference type="ARBA" id="ARBA00004477"/>
    </source>
</evidence>
<reference evidence="13" key="1">
    <citation type="journal article" date="2023" name="Mol. Phylogenet. Evol.">
        <title>Genome-scale phylogeny and comparative genomics of the fungal order Sordariales.</title>
        <authorList>
            <person name="Hensen N."/>
            <person name="Bonometti L."/>
            <person name="Westerberg I."/>
            <person name="Brannstrom I.O."/>
            <person name="Guillou S."/>
            <person name="Cros-Aarteil S."/>
            <person name="Calhoun S."/>
            <person name="Haridas S."/>
            <person name="Kuo A."/>
            <person name="Mondo S."/>
            <person name="Pangilinan J."/>
            <person name="Riley R."/>
            <person name="LaButti K."/>
            <person name="Andreopoulos B."/>
            <person name="Lipzen A."/>
            <person name="Chen C."/>
            <person name="Yan M."/>
            <person name="Daum C."/>
            <person name="Ng V."/>
            <person name="Clum A."/>
            <person name="Steindorff A."/>
            <person name="Ohm R.A."/>
            <person name="Martin F."/>
            <person name="Silar P."/>
            <person name="Natvig D.O."/>
            <person name="Lalanne C."/>
            <person name="Gautier V."/>
            <person name="Ament-Velasquez S.L."/>
            <person name="Kruys A."/>
            <person name="Hutchinson M.I."/>
            <person name="Powell A.J."/>
            <person name="Barry K."/>
            <person name="Miller A.N."/>
            <person name="Grigoriev I.V."/>
            <person name="Debuchy R."/>
            <person name="Gladieux P."/>
            <person name="Hiltunen Thoren M."/>
            <person name="Johannesson H."/>
        </authorList>
    </citation>
    <scope>NUCLEOTIDE SEQUENCE</scope>
    <source>
        <strain evidence="13">CBS 103.79</strain>
    </source>
</reference>
<dbReference type="Proteomes" id="UP001303889">
    <property type="component" value="Unassembled WGS sequence"/>
</dbReference>
<name>A0AAN6RX94_9PEZI</name>
<feature type="region of interest" description="Disordered" evidence="11">
    <location>
        <begin position="1"/>
        <end position="97"/>
    </location>
</feature>
<dbReference type="Pfam" id="PF04161">
    <property type="entry name" value="Arv1"/>
    <property type="match status" value="1"/>
</dbReference>
<organism evidence="13 14">
    <name type="scientific">Staphylotrichum tortipilum</name>
    <dbReference type="NCBI Taxonomy" id="2831512"/>
    <lineage>
        <taxon>Eukaryota</taxon>
        <taxon>Fungi</taxon>
        <taxon>Dikarya</taxon>
        <taxon>Ascomycota</taxon>
        <taxon>Pezizomycotina</taxon>
        <taxon>Sordariomycetes</taxon>
        <taxon>Sordariomycetidae</taxon>
        <taxon>Sordariales</taxon>
        <taxon>Chaetomiaceae</taxon>
        <taxon>Staphylotrichum</taxon>
    </lineage>
</organism>